<name>A0AC35TZB3_9BILA</name>
<protein>
    <submittedName>
        <fullName evidence="2">Phosphate transporter</fullName>
    </submittedName>
</protein>
<organism evidence="1 2">
    <name type="scientific">Rhabditophanes sp. KR3021</name>
    <dbReference type="NCBI Taxonomy" id="114890"/>
    <lineage>
        <taxon>Eukaryota</taxon>
        <taxon>Metazoa</taxon>
        <taxon>Ecdysozoa</taxon>
        <taxon>Nematoda</taxon>
        <taxon>Chromadorea</taxon>
        <taxon>Rhabditida</taxon>
        <taxon>Tylenchina</taxon>
        <taxon>Panagrolaimomorpha</taxon>
        <taxon>Strongyloidoidea</taxon>
        <taxon>Alloionematidae</taxon>
        <taxon>Rhabditophanes</taxon>
    </lineage>
</organism>
<proteinExistence type="predicted"/>
<sequence length="546" mass="58171">METTLAPIFNAFSTIVPNLAEFQTSSLWSVILGFVIAFILAFAIGANDTANSFGTSVGSKVLTLTQAYILASIFESAGAALLGYKVTDTMRKGVIDVSVYDNNPMELLLGQLAVLTGCGAWLLIATFFKLPVSTTHSIVGATIGYSLVLKGMDGIRWYKIGKIVASWFVSPVLSGVVSLAIYTALKYFVLETKHPIRNALISLPILNFIAIWLNGFAILFEGPGLFGIDQMSATSVLFTTLAIASIIALSVQFVLVPRFKKSINSFRNNLANGNDKEMSEKVGTITTSLMCDDDLKNQRTSSLSKANGHSQSTKALLANEKLARDSQSANRSLSADKADSEANEVTSVELACVHSNGVSDIEGNVAGKSTDEMVVQQSAVNMVFSNLQILTACFGGFAHGGNDVSNAIAPLVSIYAIWTEGSVTQAGGTPVALLIYGAAGMCVGLWFLGHRVIYTVGENLTRITPVSGFAIEFGAAATVLFASKLGLPISSTQCKIGSVIFVGWFQNHHSVQWSTFRNIAISWLVTLPVAGVLSAVVTYVLKYFAL</sequence>
<accession>A0AC35TZB3</accession>
<evidence type="ECO:0000313" key="1">
    <source>
        <dbReference type="Proteomes" id="UP000095286"/>
    </source>
</evidence>
<evidence type="ECO:0000313" key="2">
    <source>
        <dbReference type="WBParaSite" id="RSKR_0000573300.1"/>
    </source>
</evidence>
<dbReference type="WBParaSite" id="RSKR_0000573300.1">
    <property type="protein sequence ID" value="RSKR_0000573300.1"/>
    <property type="gene ID" value="RSKR_0000573300"/>
</dbReference>
<reference evidence="2" key="1">
    <citation type="submission" date="2016-11" db="UniProtKB">
        <authorList>
            <consortium name="WormBaseParasite"/>
        </authorList>
    </citation>
    <scope>IDENTIFICATION</scope>
    <source>
        <strain evidence="2">KR3021</strain>
    </source>
</reference>
<dbReference type="Proteomes" id="UP000095286">
    <property type="component" value="Unplaced"/>
</dbReference>